<sequence length="155" mass="17672">MEIIISPVDNQNLSVAMKLIEEVFDEFVAPDYSEQGIKSFKENFIYDKKFLAKFAEGTETMYGAYYKEEIVGCLSISIHNTISCIFVKREYHRKGIASMLLNTVIEELKKRGAVAIKLNASPYAMPFYYAMEFKNAGDTGNYNGIIYTPMELDLI</sequence>
<evidence type="ECO:0000259" key="1">
    <source>
        <dbReference type="PROSITE" id="PS51186"/>
    </source>
</evidence>
<dbReference type="RefSeq" id="WP_342757204.1">
    <property type="nucleotide sequence ID" value="NZ_CP146256.1"/>
</dbReference>
<feature type="domain" description="N-acetyltransferase" evidence="1">
    <location>
        <begin position="3"/>
        <end position="155"/>
    </location>
</feature>
<dbReference type="PROSITE" id="PS51186">
    <property type="entry name" value="GNAT"/>
    <property type="match status" value="1"/>
</dbReference>
<dbReference type="Proteomes" id="UP001451571">
    <property type="component" value="Chromosome"/>
</dbReference>
<dbReference type="InterPro" id="IPR000182">
    <property type="entry name" value="GNAT_dom"/>
</dbReference>
<evidence type="ECO:0000313" key="2">
    <source>
        <dbReference type="EMBL" id="XAH73600.1"/>
    </source>
</evidence>
<keyword evidence="2" id="KW-0012">Acyltransferase</keyword>
<keyword evidence="3" id="KW-1185">Reference proteome</keyword>
<keyword evidence="2" id="KW-0808">Transferase</keyword>
<protein>
    <submittedName>
        <fullName evidence="2">GNAT family N-acetyltransferase</fullName>
        <ecNumber evidence="2">2.3.1.-</ecNumber>
    </submittedName>
</protein>
<reference evidence="2 3" key="1">
    <citation type="submission" date="2024-02" db="EMBL/GenBank/DDBJ databases">
        <title>Bacterial strain from lacustrine sediment.</title>
        <authorList>
            <person name="Petit C."/>
            <person name="Fadhlaoui K."/>
        </authorList>
    </citation>
    <scope>NUCLEOTIDE SEQUENCE [LARGE SCALE GENOMIC DNA]</scope>
    <source>
        <strain evidence="2 3">IPX-CK</strain>
    </source>
</reference>
<evidence type="ECO:0000313" key="3">
    <source>
        <dbReference type="Proteomes" id="UP001451571"/>
    </source>
</evidence>
<dbReference type="EC" id="2.3.1.-" evidence="2"/>
<name>A0ABZ3EUW9_9FIRM</name>
<dbReference type="PANTHER" id="PTHR43451:SF1">
    <property type="entry name" value="ACETYLTRANSFERASE"/>
    <property type="match status" value="1"/>
</dbReference>
<dbReference type="Pfam" id="PF13673">
    <property type="entry name" value="Acetyltransf_10"/>
    <property type="match status" value="1"/>
</dbReference>
<dbReference type="PANTHER" id="PTHR43451">
    <property type="entry name" value="ACETYLTRANSFERASE (GNAT) FAMILY PROTEIN"/>
    <property type="match status" value="1"/>
</dbReference>
<dbReference type="CDD" id="cd04301">
    <property type="entry name" value="NAT_SF"/>
    <property type="match status" value="1"/>
</dbReference>
<dbReference type="InterPro" id="IPR052564">
    <property type="entry name" value="N-acetyltrans/Recomb-assoc"/>
</dbReference>
<gene>
    <name evidence="2" type="ORF">V6984_19180</name>
</gene>
<dbReference type="GO" id="GO:0016746">
    <property type="term" value="F:acyltransferase activity"/>
    <property type="evidence" value="ECO:0007669"/>
    <property type="project" value="UniProtKB-KW"/>
</dbReference>
<organism evidence="2 3">
    <name type="scientific">Kineothrix sedimenti</name>
    <dbReference type="NCBI Taxonomy" id="3123317"/>
    <lineage>
        <taxon>Bacteria</taxon>
        <taxon>Bacillati</taxon>
        <taxon>Bacillota</taxon>
        <taxon>Clostridia</taxon>
        <taxon>Lachnospirales</taxon>
        <taxon>Lachnospiraceae</taxon>
        <taxon>Kineothrix</taxon>
    </lineage>
</organism>
<proteinExistence type="predicted"/>
<accession>A0ABZ3EUW9</accession>
<dbReference type="SUPFAM" id="SSF55729">
    <property type="entry name" value="Acyl-CoA N-acyltransferases (Nat)"/>
    <property type="match status" value="1"/>
</dbReference>
<dbReference type="EMBL" id="CP146256">
    <property type="protein sequence ID" value="XAH73600.1"/>
    <property type="molecule type" value="Genomic_DNA"/>
</dbReference>
<dbReference type="InterPro" id="IPR016181">
    <property type="entry name" value="Acyl_CoA_acyltransferase"/>
</dbReference>
<dbReference type="Gene3D" id="3.40.630.30">
    <property type="match status" value="1"/>
</dbReference>